<feature type="region of interest" description="Disordered" evidence="1">
    <location>
        <begin position="1"/>
        <end position="27"/>
    </location>
</feature>
<proteinExistence type="predicted"/>
<sequence>MSLEHAAHSNDASSIYDSDHAPLHGIPAPIEDAQHAQAPPDAKTKLIMDTLARLLAKGHYSDIDRTYLTNLVKNNAHYFNRAYALEVTLRNIRELGSNYPRSSNDHGHRLTEPTSDGADETDSGSGSSTDEEEGVAAIPIATNEHPAVHTIRPSTEFNQEDLQYCLDIGAKFIGYLWGLLCALTVLVRTGISRGLDFTNRQGKALFNSLHHHWVTYQGATEERTNAPVPVPVPATQNDGNIRHNGVTLQREEDPRPVVIHPAEPQVALRRRRHAGTHRSDLPASKLKLEEVAHNLLEVLAESINTTPMRHTPKREPTPFEEPRAHEDFEQHQEHDFTLVYPSASGRVTFGADEPEAPPPMQSLKGKGRMTATAPIAHTYPPRATLAMPGPSASAGPSRYTRSATAPVADFGSRDPLDQLQKDVRNARKRVSYARAQVVDGKWEQKKLDHAERELVFCQDRLEEAKNEARYEVDGNESE</sequence>
<accession>A0A8H6MGB0</accession>
<feature type="region of interest" description="Disordered" evidence="1">
    <location>
        <begin position="97"/>
        <end position="133"/>
    </location>
</feature>
<evidence type="ECO:0000256" key="1">
    <source>
        <dbReference type="SAM" id="MobiDB-lite"/>
    </source>
</evidence>
<dbReference type="OrthoDB" id="3111898at2759"/>
<protein>
    <submittedName>
        <fullName evidence="2">Uncharacterized protein</fullName>
    </submittedName>
</protein>
<keyword evidence="3" id="KW-1185">Reference proteome</keyword>
<evidence type="ECO:0000313" key="3">
    <source>
        <dbReference type="Proteomes" id="UP000521943"/>
    </source>
</evidence>
<organism evidence="2 3">
    <name type="scientific">Ephemerocybe angulata</name>
    <dbReference type="NCBI Taxonomy" id="980116"/>
    <lineage>
        <taxon>Eukaryota</taxon>
        <taxon>Fungi</taxon>
        <taxon>Dikarya</taxon>
        <taxon>Basidiomycota</taxon>
        <taxon>Agaricomycotina</taxon>
        <taxon>Agaricomycetes</taxon>
        <taxon>Agaricomycetidae</taxon>
        <taxon>Agaricales</taxon>
        <taxon>Agaricineae</taxon>
        <taxon>Psathyrellaceae</taxon>
        <taxon>Ephemerocybe</taxon>
    </lineage>
</organism>
<comment type="caution">
    <text evidence="2">The sequence shown here is derived from an EMBL/GenBank/DDBJ whole genome shotgun (WGS) entry which is preliminary data.</text>
</comment>
<feature type="region of interest" description="Disordered" evidence="1">
    <location>
        <begin position="380"/>
        <end position="420"/>
    </location>
</feature>
<reference evidence="2 3" key="1">
    <citation type="submission" date="2020-07" db="EMBL/GenBank/DDBJ databases">
        <title>Comparative genomics of pyrophilous fungi reveals a link between fire events and developmental genes.</title>
        <authorList>
            <consortium name="DOE Joint Genome Institute"/>
            <person name="Steindorff A.S."/>
            <person name="Carver A."/>
            <person name="Calhoun S."/>
            <person name="Stillman K."/>
            <person name="Liu H."/>
            <person name="Lipzen A."/>
            <person name="Pangilinan J."/>
            <person name="Labutti K."/>
            <person name="Bruns T.D."/>
            <person name="Grigoriev I.V."/>
        </authorList>
    </citation>
    <scope>NUCLEOTIDE SEQUENCE [LARGE SCALE GENOMIC DNA]</scope>
    <source>
        <strain evidence="2 3">CBS 144469</strain>
    </source>
</reference>
<gene>
    <name evidence="2" type="ORF">DFP72DRAFT_839230</name>
</gene>
<evidence type="ECO:0000313" key="2">
    <source>
        <dbReference type="EMBL" id="KAF6765379.1"/>
    </source>
</evidence>
<feature type="compositionally biased region" description="Basic and acidic residues" evidence="1">
    <location>
        <begin position="411"/>
        <end position="420"/>
    </location>
</feature>
<dbReference type="Proteomes" id="UP000521943">
    <property type="component" value="Unassembled WGS sequence"/>
</dbReference>
<feature type="region of interest" description="Disordered" evidence="1">
    <location>
        <begin position="221"/>
        <end position="242"/>
    </location>
</feature>
<name>A0A8H6MGB0_9AGAR</name>
<dbReference type="EMBL" id="JACGCI010000002">
    <property type="protein sequence ID" value="KAF6765379.1"/>
    <property type="molecule type" value="Genomic_DNA"/>
</dbReference>
<dbReference type="AlphaFoldDB" id="A0A8H6MGB0"/>